<organism evidence="2 3">
    <name type="scientific">Stylosanthes scabra</name>
    <dbReference type="NCBI Taxonomy" id="79078"/>
    <lineage>
        <taxon>Eukaryota</taxon>
        <taxon>Viridiplantae</taxon>
        <taxon>Streptophyta</taxon>
        <taxon>Embryophyta</taxon>
        <taxon>Tracheophyta</taxon>
        <taxon>Spermatophyta</taxon>
        <taxon>Magnoliopsida</taxon>
        <taxon>eudicotyledons</taxon>
        <taxon>Gunneridae</taxon>
        <taxon>Pentapetalae</taxon>
        <taxon>rosids</taxon>
        <taxon>fabids</taxon>
        <taxon>Fabales</taxon>
        <taxon>Fabaceae</taxon>
        <taxon>Papilionoideae</taxon>
        <taxon>50 kb inversion clade</taxon>
        <taxon>dalbergioids sensu lato</taxon>
        <taxon>Dalbergieae</taxon>
        <taxon>Pterocarpus clade</taxon>
        <taxon>Stylosanthes</taxon>
    </lineage>
</organism>
<gene>
    <name evidence="2" type="ORF">PIB30_035100</name>
</gene>
<proteinExistence type="predicted"/>
<evidence type="ECO:0000313" key="2">
    <source>
        <dbReference type="EMBL" id="MED6121960.1"/>
    </source>
</evidence>
<reference evidence="2 3" key="1">
    <citation type="journal article" date="2023" name="Plants (Basel)">
        <title>Bridging the Gap: Combining Genomics and Transcriptomics Approaches to Understand Stylosanthes scabra, an Orphan Legume from the Brazilian Caatinga.</title>
        <authorList>
            <person name="Ferreira-Neto J.R.C."/>
            <person name="da Silva M.D."/>
            <person name="Binneck E."/>
            <person name="de Melo N.F."/>
            <person name="da Silva R.H."/>
            <person name="de Melo A.L.T.M."/>
            <person name="Pandolfi V."/>
            <person name="Bustamante F.O."/>
            <person name="Brasileiro-Vidal A.C."/>
            <person name="Benko-Iseppon A.M."/>
        </authorList>
    </citation>
    <scope>NUCLEOTIDE SEQUENCE [LARGE SCALE GENOMIC DNA]</scope>
    <source>
        <tissue evidence="2">Leaves</tissue>
    </source>
</reference>
<comment type="caution">
    <text evidence="2">The sequence shown here is derived from an EMBL/GenBank/DDBJ whole genome shotgun (WGS) entry which is preliminary data.</text>
</comment>
<feature type="region of interest" description="Disordered" evidence="1">
    <location>
        <begin position="19"/>
        <end position="159"/>
    </location>
</feature>
<dbReference type="EMBL" id="JASCZI010030374">
    <property type="protein sequence ID" value="MED6121960.1"/>
    <property type="molecule type" value="Genomic_DNA"/>
</dbReference>
<feature type="compositionally biased region" description="Low complexity" evidence="1">
    <location>
        <begin position="28"/>
        <end position="38"/>
    </location>
</feature>
<evidence type="ECO:0000313" key="3">
    <source>
        <dbReference type="Proteomes" id="UP001341840"/>
    </source>
</evidence>
<sequence length="159" mass="17402">MKLKMGINLMGKYHYSLESESEYDSQVESSSGGSSSSSSEEDLENTISEELVERRSNKKQDLSATGALRSEGPPLVERALGKRKQPDRAAKSKNPNQGKPPSPIPQSHPQPQEVRAAKRARKPTPDDPVDGATGNAEKTPQPHRPPRLRLIKLADKIGK</sequence>
<feature type="compositionally biased region" description="Basic and acidic residues" evidence="1">
    <location>
        <begin position="51"/>
        <end position="61"/>
    </location>
</feature>
<evidence type="ECO:0000256" key="1">
    <source>
        <dbReference type="SAM" id="MobiDB-lite"/>
    </source>
</evidence>
<name>A0ABU6RDB3_9FABA</name>
<dbReference type="Proteomes" id="UP001341840">
    <property type="component" value="Unassembled WGS sequence"/>
</dbReference>
<feature type="compositionally biased region" description="Pro residues" evidence="1">
    <location>
        <begin position="98"/>
        <end position="108"/>
    </location>
</feature>
<accession>A0ABU6RDB3</accession>
<keyword evidence="3" id="KW-1185">Reference proteome</keyword>
<protein>
    <submittedName>
        <fullName evidence="2">Uncharacterized protein</fullName>
    </submittedName>
</protein>